<dbReference type="AlphaFoldDB" id="A0A0D6DVD2"/>
<evidence type="ECO:0000256" key="3">
    <source>
        <dbReference type="ARBA" id="ARBA00023110"/>
    </source>
</evidence>
<evidence type="ECO:0000256" key="4">
    <source>
        <dbReference type="ARBA" id="ARBA00023235"/>
    </source>
</evidence>
<dbReference type="SUPFAM" id="SSF54534">
    <property type="entry name" value="FKBP-like"/>
    <property type="match status" value="1"/>
</dbReference>
<proteinExistence type="inferred from homology"/>
<reference evidence="11" key="1">
    <citation type="submission" date="2015-01" db="EMBL/GenBank/DDBJ databases">
        <authorList>
            <person name="Andreevskaya M."/>
        </authorList>
    </citation>
    <scope>NUCLEOTIDE SEQUENCE [LARGE SCALE GENOMIC DNA]</scope>
    <source>
        <strain evidence="11">MKFS47</strain>
    </source>
</reference>
<dbReference type="PANTHER" id="PTHR43811">
    <property type="entry name" value="FKBP-TYPE PEPTIDYL-PROLYL CIS-TRANS ISOMERASE FKPA"/>
    <property type="match status" value="1"/>
</dbReference>
<keyword evidence="8" id="KW-0472">Membrane</keyword>
<evidence type="ECO:0000313" key="10">
    <source>
        <dbReference type="EMBL" id="CEN27691.1"/>
    </source>
</evidence>
<feature type="domain" description="PPIase FKBP-type" evidence="9">
    <location>
        <begin position="106"/>
        <end position="194"/>
    </location>
</feature>
<dbReference type="STRING" id="1364.LP2241_20141"/>
<evidence type="ECO:0000256" key="6">
    <source>
        <dbReference type="RuleBase" id="RU003915"/>
    </source>
</evidence>
<keyword evidence="4 5" id="KW-0413">Isomerase</keyword>
<feature type="region of interest" description="Disordered" evidence="7">
    <location>
        <begin position="44"/>
        <end position="66"/>
    </location>
</feature>
<evidence type="ECO:0000259" key="9">
    <source>
        <dbReference type="PROSITE" id="PS50059"/>
    </source>
</evidence>
<feature type="transmembrane region" description="Helical" evidence="8">
    <location>
        <begin position="16"/>
        <end position="35"/>
    </location>
</feature>
<evidence type="ECO:0000256" key="5">
    <source>
        <dbReference type="PROSITE-ProRule" id="PRU00277"/>
    </source>
</evidence>
<comment type="similarity">
    <text evidence="2 6">Belongs to the FKBP-type PPIase family.</text>
</comment>
<dbReference type="PROSITE" id="PS50059">
    <property type="entry name" value="FKBP_PPIASE"/>
    <property type="match status" value="1"/>
</dbReference>
<keyword evidence="8" id="KW-0812">Transmembrane</keyword>
<protein>
    <recommendedName>
        <fullName evidence="6">Peptidyl-prolyl cis-trans isomerase</fullName>
        <ecNumber evidence="6">5.2.1.8</ecNumber>
    </recommendedName>
</protein>
<dbReference type="Proteomes" id="UP000033166">
    <property type="component" value="Chromosome I"/>
</dbReference>
<evidence type="ECO:0000256" key="2">
    <source>
        <dbReference type="ARBA" id="ARBA00006577"/>
    </source>
</evidence>
<dbReference type="Pfam" id="PF00254">
    <property type="entry name" value="FKBP_C"/>
    <property type="match status" value="1"/>
</dbReference>
<name>A0A0D6DVD2_9LACT</name>
<sequence>MSYVKLVSMTNKKNTVWIGLLAIIVIIAFGLVYVANRQSDAPKKEATTSSKQQGDQQAANQPTEQKQTDFQVFTDLIKAEKFDAASVTDLKVEELKAGTGDTIAETDTISANYSGWNAAGMIFDTTKKSADATPTPIEFPLSGVIPGWTKGLAGKKVGGIYKLMIPADMAYGDRAPSKDTSGPLAFVVEIVAKK</sequence>
<gene>
    <name evidence="10" type="ORF">LACPI_0491</name>
</gene>
<dbReference type="EMBL" id="LN774769">
    <property type="protein sequence ID" value="CEN27691.1"/>
    <property type="molecule type" value="Genomic_DNA"/>
</dbReference>
<evidence type="ECO:0000256" key="1">
    <source>
        <dbReference type="ARBA" id="ARBA00000971"/>
    </source>
</evidence>
<accession>A0A0D6DVD2</accession>
<evidence type="ECO:0000313" key="11">
    <source>
        <dbReference type="Proteomes" id="UP000033166"/>
    </source>
</evidence>
<dbReference type="HOGENOM" id="CLU_1538175_0_0_9"/>
<feature type="compositionally biased region" description="Polar residues" evidence="7">
    <location>
        <begin position="47"/>
        <end position="66"/>
    </location>
</feature>
<dbReference type="KEGG" id="lpk:LACPI_0491"/>
<organism evidence="10 11">
    <name type="scientific">Pseudolactococcus piscium MKFS47</name>
    <dbReference type="NCBI Taxonomy" id="297352"/>
    <lineage>
        <taxon>Bacteria</taxon>
        <taxon>Bacillati</taxon>
        <taxon>Bacillota</taxon>
        <taxon>Bacilli</taxon>
        <taxon>Lactobacillales</taxon>
        <taxon>Streptococcaceae</taxon>
        <taxon>Pseudolactococcus</taxon>
    </lineage>
</organism>
<evidence type="ECO:0000256" key="8">
    <source>
        <dbReference type="SAM" id="Phobius"/>
    </source>
</evidence>
<keyword evidence="8" id="KW-1133">Transmembrane helix</keyword>
<dbReference type="GO" id="GO:0003755">
    <property type="term" value="F:peptidyl-prolyl cis-trans isomerase activity"/>
    <property type="evidence" value="ECO:0007669"/>
    <property type="project" value="UniProtKB-UniRule"/>
</dbReference>
<dbReference type="InterPro" id="IPR046357">
    <property type="entry name" value="PPIase_dom_sf"/>
</dbReference>
<comment type="catalytic activity">
    <reaction evidence="1 5 6">
        <text>[protein]-peptidylproline (omega=180) = [protein]-peptidylproline (omega=0)</text>
        <dbReference type="Rhea" id="RHEA:16237"/>
        <dbReference type="Rhea" id="RHEA-COMP:10747"/>
        <dbReference type="Rhea" id="RHEA-COMP:10748"/>
        <dbReference type="ChEBI" id="CHEBI:83833"/>
        <dbReference type="ChEBI" id="CHEBI:83834"/>
        <dbReference type="EC" id="5.2.1.8"/>
    </reaction>
</comment>
<dbReference type="PANTHER" id="PTHR43811:SF19">
    <property type="entry name" value="39 KDA FK506-BINDING NUCLEAR PROTEIN"/>
    <property type="match status" value="1"/>
</dbReference>
<evidence type="ECO:0000256" key="7">
    <source>
        <dbReference type="SAM" id="MobiDB-lite"/>
    </source>
</evidence>
<dbReference type="InterPro" id="IPR001179">
    <property type="entry name" value="PPIase_FKBP_dom"/>
</dbReference>
<keyword evidence="3 5" id="KW-0697">Rotamase</keyword>
<dbReference type="Gene3D" id="3.10.50.40">
    <property type="match status" value="1"/>
</dbReference>
<dbReference type="EC" id="5.2.1.8" evidence="6"/>